<dbReference type="Proteomes" id="UP000002754">
    <property type="component" value="Unassembled WGS sequence"/>
</dbReference>
<dbReference type="RefSeq" id="WP_003321127.1">
    <property type="nucleotide sequence ID" value="NZ_ALPT02000100.1"/>
</dbReference>
<accession>A0A094WIR6</accession>
<dbReference type="PANTHER" id="PTHR43252">
    <property type="entry name" value="TRANSCRIPTIONAL REGULATOR YQJI"/>
    <property type="match status" value="1"/>
</dbReference>
<dbReference type="PANTHER" id="PTHR43252:SF6">
    <property type="entry name" value="NEGATIVE TRANSCRIPTION REGULATOR PADR"/>
    <property type="match status" value="1"/>
</dbReference>
<dbReference type="SUPFAM" id="SSF46785">
    <property type="entry name" value="Winged helix' DNA-binding domain"/>
    <property type="match status" value="1"/>
</dbReference>
<dbReference type="Gene3D" id="1.10.10.10">
    <property type="entry name" value="Winged helix-like DNA-binding domain superfamily/Winged helix DNA-binding domain"/>
    <property type="match status" value="1"/>
</dbReference>
<dbReference type="Gene3D" id="6.10.140.190">
    <property type="match status" value="1"/>
</dbReference>
<gene>
    <name evidence="4" type="ORF">AJ85_00460</name>
    <name evidence="3" type="ORF">BALCAV_0220025</name>
</gene>
<evidence type="ECO:0000259" key="1">
    <source>
        <dbReference type="Pfam" id="PF03551"/>
    </source>
</evidence>
<evidence type="ECO:0000313" key="6">
    <source>
        <dbReference type="Proteomes" id="UP000297014"/>
    </source>
</evidence>
<evidence type="ECO:0000313" key="5">
    <source>
        <dbReference type="Proteomes" id="UP000002754"/>
    </source>
</evidence>
<feature type="domain" description="Transcription regulator PadR N-terminal" evidence="1">
    <location>
        <begin position="11"/>
        <end position="84"/>
    </location>
</feature>
<dbReference type="Proteomes" id="UP000297014">
    <property type="component" value="Unassembled WGS sequence"/>
</dbReference>
<reference evidence="4 6" key="2">
    <citation type="submission" date="2014-01" db="EMBL/GenBank/DDBJ databases">
        <title>Draft genome sequencing of Bacillus alcalophilus CGMCC 1.3604.</title>
        <authorList>
            <person name="Yang J."/>
            <person name="Diao L."/>
            <person name="Yang S."/>
        </authorList>
    </citation>
    <scope>NUCLEOTIDE SEQUENCE [LARGE SCALE GENOMIC DNA]</scope>
    <source>
        <strain evidence="4 6">CGMCC 1.3604</strain>
    </source>
</reference>
<organism evidence="3 5">
    <name type="scientific">Alkalihalobacillus alcalophilus ATCC 27647 = CGMCC 1.3604</name>
    <dbReference type="NCBI Taxonomy" id="1218173"/>
    <lineage>
        <taxon>Bacteria</taxon>
        <taxon>Bacillati</taxon>
        <taxon>Bacillota</taxon>
        <taxon>Bacilli</taxon>
        <taxon>Bacillales</taxon>
        <taxon>Bacillaceae</taxon>
        <taxon>Alkalihalobacillus</taxon>
    </lineage>
</organism>
<dbReference type="STRING" id="1218173.BALCAV_0220025"/>
<dbReference type="InterPro" id="IPR005149">
    <property type="entry name" value="Tscrpt_reg_PadR_N"/>
</dbReference>
<dbReference type="InterPro" id="IPR036390">
    <property type="entry name" value="WH_DNA-bd_sf"/>
</dbReference>
<dbReference type="InterPro" id="IPR018309">
    <property type="entry name" value="Tscrpt_reg_PadR_C"/>
</dbReference>
<dbReference type="AlphaFoldDB" id="A0A094WIR6"/>
<sequence>MAQENHTKYAILGILTTSCNSGYEIKQMIDNSLNHFWKISYGQIYPMLKTLVTDELAYVVEVAQENKPDKKTYFITEKGRAVLQNWLETPIEKVSIEKNELLLKLFFSSNQKKEQLTIKHIEQYIEKLQERLAVFLTIEQSIHTHGTGHLDEQYWLITLDYGKRATQAAIEWGNAAIATIKGGNVNGEKD</sequence>
<dbReference type="InterPro" id="IPR036388">
    <property type="entry name" value="WH-like_DNA-bd_sf"/>
</dbReference>
<name>A0A094WIR6_ALKAL</name>
<dbReference type="EMBL" id="JALP01000034">
    <property type="protein sequence ID" value="THG91953.1"/>
    <property type="molecule type" value="Genomic_DNA"/>
</dbReference>
<evidence type="ECO:0000313" key="4">
    <source>
        <dbReference type="EMBL" id="THG91953.1"/>
    </source>
</evidence>
<dbReference type="eggNOG" id="COG1695">
    <property type="taxonomic scope" value="Bacteria"/>
</dbReference>
<dbReference type="Pfam" id="PF10400">
    <property type="entry name" value="Vir_act_alpha_C"/>
    <property type="match status" value="1"/>
</dbReference>
<dbReference type="OrthoDB" id="9783723at2"/>
<dbReference type="Pfam" id="PF03551">
    <property type="entry name" value="PadR"/>
    <property type="match status" value="1"/>
</dbReference>
<evidence type="ECO:0000259" key="2">
    <source>
        <dbReference type="Pfam" id="PF10400"/>
    </source>
</evidence>
<dbReference type="EMBL" id="ALPT02000100">
    <property type="protein sequence ID" value="KGA95823.1"/>
    <property type="molecule type" value="Genomic_DNA"/>
</dbReference>
<protein>
    <submittedName>
        <fullName evidence="3">Transcriptional regulator</fullName>
    </submittedName>
</protein>
<feature type="domain" description="Transcription regulator PadR C-terminal" evidence="2">
    <location>
        <begin position="98"/>
        <end position="180"/>
    </location>
</feature>
<comment type="caution">
    <text evidence="3">The sequence shown here is derived from an EMBL/GenBank/DDBJ whole genome shotgun (WGS) entry which is preliminary data.</text>
</comment>
<keyword evidence="5" id="KW-1185">Reference proteome</keyword>
<proteinExistence type="predicted"/>
<evidence type="ECO:0000313" key="3">
    <source>
        <dbReference type="EMBL" id="KGA95823.1"/>
    </source>
</evidence>
<reference evidence="3 5" key="1">
    <citation type="journal article" date="2014" name="Genome Announc.">
        <title>Draft Genome Sequence of Bacillus alcalophilus AV1934, a Classic Alkaliphile Isolated from Human Feces in 1934.</title>
        <authorList>
            <person name="Attie O."/>
            <person name="Jayaprakash A."/>
            <person name="Shah H."/>
            <person name="Paulsen I.T."/>
            <person name="Morino M."/>
            <person name="Takahashi Y."/>
            <person name="Narumi I."/>
            <person name="Sachidanandam R."/>
            <person name="Satoh K."/>
            <person name="Ito M."/>
            <person name="Krulwich T.A."/>
        </authorList>
    </citation>
    <scope>NUCLEOTIDE SEQUENCE [LARGE SCALE GENOMIC DNA]</scope>
    <source>
        <strain evidence="3 5">AV1934</strain>
    </source>
</reference>